<proteinExistence type="inferred from homology"/>
<gene>
    <name evidence="4" type="ORF">H4Q32_028846</name>
</gene>
<dbReference type="Proteomes" id="UP000830375">
    <property type="component" value="Unassembled WGS sequence"/>
</dbReference>
<dbReference type="PROSITE" id="PS50994">
    <property type="entry name" value="INTEGRASE"/>
    <property type="match status" value="1"/>
</dbReference>
<dbReference type="InterPro" id="IPR001584">
    <property type="entry name" value="Integrase_cat-core"/>
</dbReference>
<dbReference type="SUPFAM" id="SSF56672">
    <property type="entry name" value="DNA/RNA polymerases"/>
    <property type="match status" value="1"/>
</dbReference>
<dbReference type="Pfam" id="PF05380">
    <property type="entry name" value="Peptidase_A17"/>
    <property type="match status" value="1"/>
</dbReference>
<dbReference type="InterPro" id="IPR008042">
    <property type="entry name" value="Retrotrans_Pao"/>
</dbReference>
<dbReference type="InterPro" id="IPR012337">
    <property type="entry name" value="RNaseH-like_sf"/>
</dbReference>
<evidence type="ECO:0000313" key="5">
    <source>
        <dbReference type="Proteomes" id="UP000830375"/>
    </source>
</evidence>
<organism evidence="4 5">
    <name type="scientific">Labeo rohita</name>
    <name type="common">Indian major carp</name>
    <name type="synonym">Cyprinus rohita</name>
    <dbReference type="NCBI Taxonomy" id="84645"/>
    <lineage>
        <taxon>Eukaryota</taxon>
        <taxon>Metazoa</taxon>
        <taxon>Chordata</taxon>
        <taxon>Craniata</taxon>
        <taxon>Vertebrata</taxon>
        <taxon>Euteleostomi</taxon>
        <taxon>Actinopterygii</taxon>
        <taxon>Neopterygii</taxon>
        <taxon>Teleostei</taxon>
        <taxon>Ostariophysi</taxon>
        <taxon>Cypriniformes</taxon>
        <taxon>Cyprinidae</taxon>
        <taxon>Labeoninae</taxon>
        <taxon>Labeonini</taxon>
        <taxon>Labeo</taxon>
    </lineage>
</organism>
<evidence type="ECO:0000313" key="4">
    <source>
        <dbReference type="EMBL" id="KAI2645335.1"/>
    </source>
</evidence>
<dbReference type="Gene3D" id="3.30.420.10">
    <property type="entry name" value="Ribonuclease H-like superfamily/Ribonuclease H"/>
    <property type="match status" value="1"/>
</dbReference>
<dbReference type="InterPro" id="IPR040676">
    <property type="entry name" value="DUF5641"/>
</dbReference>
<evidence type="ECO:0000256" key="2">
    <source>
        <dbReference type="ARBA" id="ARBA00012180"/>
    </source>
</evidence>
<dbReference type="SUPFAM" id="SSF53098">
    <property type="entry name" value="Ribonuclease H-like"/>
    <property type="match status" value="1"/>
</dbReference>
<feature type="domain" description="Integrase catalytic" evidence="3">
    <location>
        <begin position="633"/>
        <end position="814"/>
    </location>
</feature>
<dbReference type="Pfam" id="PF00078">
    <property type="entry name" value="RVT_1"/>
    <property type="match status" value="1"/>
</dbReference>
<sequence length="938" mass="106295">MRYATPLLRRPNAELLKAPKEAVMANLRSTEHKLTKDLKRAESYCSEMRKLQEAGYVAEISSQEADQSPESWYIPHHMVTHNNKDRIVFNCSYSFQGHALNDILLPGPILGPSLLGVMLRFHEHPIAISGDVKGMFHQVRLLPSDKSIVRFLWRDMQRTEEPKIYEWQVLPFGTTCSPCCAIYALQEIAQNHPQVDPVLVRTVKSSFYVDNCLHSLQTVAEARKLVDDLRQLLLTGGFELRQWASNRPEVIQHLPSEARSQNSELWLSQKSTDLLEGTLGLLWNCLTDSFSYKPSQSGCLEPTLRNVYSVLASQYDPLGYLIPFTTRGKVLVQDLWKNNLGCDDPITSDSLLTRWQDWQQELQNLNRIAIPRCYTPFEGHVEILNRDLHIFCDASERAYGSVAYMRTETSEGHVHVSFVLSRSRVAPRKQMTIPRLELSAALTGAQVANTLQSELTVDISHVILWSDSVTVLQWLKSDSCRYKVFVGMRVAEIQSLTNIDSWRYVDSPESCWPTLPADEPEPEAELRKSPMCLHVSTSPGIPLPDVNQFSTWTELLKATVTSLHGAAPSTSQSIDDSERYISAEKLLLQRVQKGSFPEEFQALATERPLPSNSRLASLSAEYDKASGLISVGGRLRHAKHMELDAIHPIVLDPQHNLTKLLIKDCDSSLLHPGPERVFAELRRRYWILFIARRGKPFELLCDNGTNFVGGDKEMKAAYDAMVPQLRDQLAEQQISFRFIPPGAPHFGGAWEREVKSVKQALKVVLKDQTVTETVLRTVLIEVEGILNAKPLGYVSSDVSDLDPVTPSILLMGRHDSSLPQVLYDSSNLLGTRRWKHSQVLADHFWSRFIHYYLPNLQERQKWRTDGREIGLDQVVLIVDPQLPRACWPVGMVTNTFPGLDGRTRTVEVQVHNRTYVRPVSRLVPLPKFSDDDPIEPTN</sequence>
<name>A0ABQ8L3Q3_LABRO</name>
<dbReference type="EMBL" id="JACTAM010002274">
    <property type="protein sequence ID" value="KAI2645335.1"/>
    <property type="molecule type" value="Genomic_DNA"/>
</dbReference>
<evidence type="ECO:0000259" key="3">
    <source>
        <dbReference type="PROSITE" id="PS50994"/>
    </source>
</evidence>
<evidence type="ECO:0000256" key="1">
    <source>
        <dbReference type="ARBA" id="ARBA00010879"/>
    </source>
</evidence>
<dbReference type="InterPro" id="IPR043502">
    <property type="entry name" value="DNA/RNA_pol_sf"/>
</dbReference>
<dbReference type="InterPro" id="IPR036397">
    <property type="entry name" value="RNaseH_sf"/>
</dbReference>
<dbReference type="Pfam" id="PF18701">
    <property type="entry name" value="DUF5641"/>
    <property type="match status" value="1"/>
</dbReference>
<accession>A0ABQ8L3Q3</accession>
<dbReference type="CDD" id="cd01644">
    <property type="entry name" value="RT_pepA17"/>
    <property type="match status" value="1"/>
</dbReference>
<dbReference type="InterPro" id="IPR000477">
    <property type="entry name" value="RT_dom"/>
</dbReference>
<dbReference type="Gene3D" id="3.10.10.10">
    <property type="entry name" value="HIV Type 1 Reverse Transcriptase, subunit A, domain 1"/>
    <property type="match status" value="1"/>
</dbReference>
<protein>
    <recommendedName>
        <fullName evidence="2">ribonuclease H</fullName>
        <ecNumber evidence="2">3.1.26.4</ecNumber>
    </recommendedName>
</protein>
<dbReference type="InterPro" id="IPR043128">
    <property type="entry name" value="Rev_trsase/Diguanyl_cyclase"/>
</dbReference>
<dbReference type="PANTHER" id="PTHR47331:SF5">
    <property type="entry name" value="RIBONUCLEASE H"/>
    <property type="match status" value="1"/>
</dbReference>
<comment type="similarity">
    <text evidence="1">Belongs to the beta type-B retroviral polymerase family. HERV class-II K(HML-2) pol subfamily.</text>
</comment>
<comment type="caution">
    <text evidence="4">The sequence shown here is derived from an EMBL/GenBank/DDBJ whole genome shotgun (WGS) entry which is preliminary data.</text>
</comment>
<dbReference type="PANTHER" id="PTHR47331">
    <property type="entry name" value="PHD-TYPE DOMAIN-CONTAINING PROTEIN"/>
    <property type="match status" value="1"/>
</dbReference>
<dbReference type="EC" id="3.1.26.4" evidence="2"/>
<keyword evidence="5" id="KW-1185">Reference proteome</keyword>
<reference evidence="4 5" key="1">
    <citation type="submission" date="2022-01" db="EMBL/GenBank/DDBJ databases">
        <title>A high-quality chromosome-level genome assembly of rohu carp, Labeo rohita.</title>
        <authorList>
            <person name="Arick M.A. II"/>
            <person name="Hsu C.-Y."/>
            <person name="Magbanua Z."/>
            <person name="Pechanova O."/>
            <person name="Grover C."/>
            <person name="Miller E."/>
            <person name="Thrash A."/>
            <person name="Ezzel L."/>
            <person name="Alam S."/>
            <person name="Benzie J."/>
            <person name="Hamilton M."/>
            <person name="Karsi A."/>
            <person name="Lawrence M.L."/>
            <person name="Peterson D.G."/>
        </authorList>
    </citation>
    <scope>NUCLEOTIDE SEQUENCE [LARGE SCALE GENOMIC DNA]</scope>
    <source>
        <strain evidence="5">BAU-BD-2019</strain>
        <tissue evidence="4">Blood</tissue>
    </source>
</reference>
<dbReference type="Gene3D" id="3.30.70.270">
    <property type="match status" value="1"/>
</dbReference>